<protein>
    <submittedName>
        <fullName evidence="1">Uncharacterized protein</fullName>
    </submittedName>
</protein>
<accession>A0ACB8HPE6</accession>
<keyword evidence="2" id="KW-1185">Reference proteome</keyword>
<proteinExistence type="predicted"/>
<organism evidence="1 2">
    <name type="scientific">Sphagnum magellanicum</name>
    <dbReference type="NCBI Taxonomy" id="128215"/>
    <lineage>
        <taxon>Eukaryota</taxon>
        <taxon>Viridiplantae</taxon>
        <taxon>Streptophyta</taxon>
        <taxon>Embryophyta</taxon>
        <taxon>Bryophyta</taxon>
        <taxon>Sphagnophytina</taxon>
        <taxon>Sphagnopsida</taxon>
        <taxon>Sphagnales</taxon>
        <taxon>Sphagnaceae</taxon>
        <taxon>Sphagnum</taxon>
    </lineage>
</organism>
<dbReference type="Proteomes" id="UP000828922">
    <property type="component" value="Linkage Group LG07"/>
</dbReference>
<sequence length="2657" mass="288801">MYSPSRGDARATAAPNARDLSSSMPIDHIPTWQREPYSSSSSSRDVRLDRGDRSDRGIAGKRDWNNSSDRTTSSSSAAANVPFQRSLGLHHPANNGISLGPPNKRRTQGRHNSFYTEIGRYSAAASREGDTASLFGGAAIQPLENGLGRKYDRDSFYLGTGAPPPLSPSVNGALGVVGQWHSSSSRESELSTTDGREAGSSGTTTTGQNGRPYQSQALADAENLSWDRDRSAGAVSGWDWSLKSEREQQQHRERLHSKPDFYSRRFEVPPPSQFDSGRGAWSAGDTELEGSRLDRYGSGNRESFSLDVVSGSRESSSHGSHDWRSRGERSTSGIVPRGSPFISSNGSLKDSVVRGHGLEVAGGGLSSPQPSPHSALPSGCHDDGHGRSHHSPPKRLRLGWGQGLAKYEKKKVGDVDESSLISSGVGTTTASVALPVAASGTDNPPPPSSEQTVVKETALSAVAKSPPQTTQEPSLPPPIQPVDMAVGTPEVFVEQDVIRRQKHDFGVAEAESAAHICGTETEKGTEEVLGQADNSCGLLEVPPPDQADLSKSADILVSTINAESKDSSPVEVPTTCEQLVTEGPVLIVTETLPDEGEVAGWTKDSIIQRVEKVEFEIDQIEKEIARLEAESNVEILQDLPGNVLPVETGGKENQLMAPEDMNSTVDIMEASPTLRLHPCPASPCSPAAEDVCQNSVNDREVGFVEMMPDVLDMEVEEKAVGLEHETGDVAAPLEERVEKKDVGEAQQGEGLCVQSPLSPASGTEMQDGQLQVSMEEVVNMTQLEVDNKQELSTMVLVEDLQNFTHSLIMENKKQSQCASDSLVHLLTKELVQEGKGQLYSTPAESPMWQKNVESHRMNLDRIVEKLTEQQYCLKFKERVLTMRFRTLKDAWRQEQLRLVQRRYRAKPIRRWEIERRNGTAPPSQRSSLRLRSIQSGLGRADEELHAMKKLMCEPSVEQLRSVQKMPAMILDDKERMFRRFINTNALVEDPVLLELERKNANPWLPEEKKIFIDKFAIYNKNFSKIAVHLEHKTTADCVEFYYRNHKSEDFEKIRRRHQLKKRRDYTQASASYLATTAPGSSRHRDSNVARVEALNKATAAAAAAAAVSGITTGTKAVRSSIHNRVVDRTRLSMPAVHPASLLSVLDNINKTTSMKDNKAATSNVSSVTAAVAAVPAPSATFTTPCGLSSATPPVAKNFRERNPLKNLSVAGPSMIRSFQLEQQTIGPKGARSIHLQQESSKSAVEEMDAQWTDSERHLFTDAVVLYGKDFENIALHVGSKSESQCKAFFSKTRKRLGLDHLVEQYQAGVDGTAETAMMLQGLDLTQGHSEGTKAVVTEEDAKACLSNSKSAALSIKGETAEGVTVEVKTPKPESVDEESAGTADKPVSKTDEGLAETVGEHSLHESMEDTALLTVMVEDTSKVAAQAIIVGEAVVLEESSTTKPEASTSTSIITGCTLLEPTDQAVKVEQCEEVCATQSIARVPGFVISGIPNEERDSESSKIDVLQPLSVMDGETIMEQAAATLEKSTEMLAERQEPKGNQNINVKPEPGSPQVATSANTDSSCLPLSAAQSTSVVLPMSVPLHSAQQFKEKLGRAGAAGDAKPRREPTSWTQDEKDKFAEIIRKHGKDWTRLHECLPAKSLTQIKTYFQNSKAKLGLVPSDGAVNSAGRGIGSRKRKADDSDTSSNNVGSVVAPINQHMAGPLLPPDAEIASQKMNPVMVPLPSMGTNAASADHLTYPRLGGQQMGQAMDQDSMSIQKLIQQMCSANGFPPNTPSSIFPFLHHSGLPIFPASGLQRAQNLQHLATSGSQKQPLQSMIHQKLPSQSTGLVQQTNPPVLHQQAVHQQMQQTAQVVARNQQQLLQNQVVSMMQQAALRQQQQQQKTSQVAVHPLQQQVGLPQQQQQQQQQQQLLLNQHVVHHQQPQATSQQQQQVGVNLAQQVSTQGQQENNPPQQVVGQQQQLLHHQQQKALLQQQQAFLQMQQAVQQYHQHQQLQQQQQQQQQQDQALAQVQAHMQAQALAIAQAQAQAQAHVQAQAQAAAAQVHAHVQEHEQASQHPPLTQPLRKPLKKIALQQQQQQQKPLTKTVLQQQQQGAGLHHHHDQQQDGQSLGLLRGSLQALTPSSVTELSNQQVDMVELREAKLRHLCQEELQNQLSAVVQQASLAQQQQAVQPARPSPSSTVDAQQQIRPGDIKLFGQSLLSQPSLNVGPQSALHQAASSVNERGALHQPFYPTLSAPSSTVTKPSGAPSAFGRVQAPFMLPEGRQASWPTLGSHPGNMGLWSMMNGLQGAATSLTKSSEREVRSQHAMQETMPHKNDCFAQDSRELEGEQAMGALPLHLKHLEQLCSIQELRRNEGLAKMVPVPDQHGGGAAGPSSVVIGVSDANQDSRIDTDKRSDHSQGLSSSTGQIDCYRRGDLSQGLSGANRIDGEGRKELSQGLNGANQIDDERRNELSQGGLSDPLMGSSNRATSESTGMQGAPSATSSQQMPRTVMDALIAIADWQNSRSLPGHAPSGSVPQQLLEQQVWENFFRREGNNNGGSESVKTNPVFGLPGSLATTAHLSGPEVLQQCVRDSSMYFTPQHMLSLAGQRVNNAGAWNNGNRLMHTTESQLQMPMLPTITPFHSCPLSRGTTATDEHLRPVDSRGPDSTTGGVS</sequence>
<dbReference type="EMBL" id="CM038913">
    <property type="protein sequence ID" value="KAH9558117.1"/>
    <property type="molecule type" value="Genomic_DNA"/>
</dbReference>
<comment type="caution">
    <text evidence="1">The sequence shown here is derived from an EMBL/GenBank/DDBJ whole genome shotgun (WGS) entry which is preliminary data.</text>
</comment>
<reference evidence="2" key="1">
    <citation type="journal article" date="2022" name="New Phytol.">
        <title>Phylogenomic structure and speciation in an emerging model: the Sphagnum magellanicum complex (Bryophyta).</title>
        <authorList>
            <person name="Shaw A.J."/>
            <person name="Piatkowski B."/>
            <person name="Duffy A.M."/>
            <person name="Aguero B."/>
            <person name="Imwattana K."/>
            <person name="Nieto-Lugilde M."/>
            <person name="Healey A."/>
            <person name="Weston D.J."/>
            <person name="Patel M.N."/>
            <person name="Schmutz J."/>
            <person name="Grimwood J."/>
            <person name="Yavitt J.B."/>
            <person name="Hassel K."/>
            <person name="Stenoien H.K."/>
            <person name="Flatberg K.I."/>
            <person name="Bickford C.P."/>
            <person name="Hicks K.A."/>
        </authorList>
    </citation>
    <scope>NUCLEOTIDE SEQUENCE [LARGE SCALE GENOMIC DNA]</scope>
</reference>
<gene>
    <name evidence="1" type="ORF">CY35_07G119700</name>
</gene>
<evidence type="ECO:0000313" key="1">
    <source>
        <dbReference type="EMBL" id="KAH9558117.1"/>
    </source>
</evidence>
<name>A0ACB8HPE6_9BRYO</name>
<evidence type="ECO:0000313" key="2">
    <source>
        <dbReference type="Proteomes" id="UP000828922"/>
    </source>
</evidence>